<dbReference type="STRING" id="1348612.A0A397JLE3"/>
<accession>A0A397JLE3</accession>
<name>A0A397JLE3_9GLOM</name>
<keyword evidence="5 7" id="KW-0472">Membrane</keyword>
<feature type="region of interest" description="Disordered" evidence="6">
    <location>
        <begin position="130"/>
        <end position="182"/>
    </location>
</feature>
<reference evidence="9 10" key="1">
    <citation type="submission" date="2018-08" db="EMBL/GenBank/DDBJ databases">
        <title>Genome and evolution of the arbuscular mycorrhizal fungus Diversispora epigaea (formerly Glomus versiforme) and its bacterial endosymbionts.</title>
        <authorList>
            <person name="Sun X."/>
            <person name="Fei Z."/>
            <person name="Harrison M."/>
        </authorList>
    </citation>
    <scope>NUCLEOTIDE SEQUENCE [LARGE SCALE GENOMIC DNA]</scope>
    <source>
        <strain evidence="9 10">IT104</strain>
    </source>
</reference>
<dbReference type="GO" id="GO:0032934">
    <property type="term" value="F:sterol binding"/>
    <property type="evidence" value="ECO:0007669"/>
    <property type="project" value="TreeGrafter"/>
</dbReference>
<evidence type="ECO:0000259" key="8">
    <source>
        <dbReference type="PROSITE" id="PS51778"/>
    </source>
</evidence>
<feature type="transmembrane region" description="Helical" evidence="7">
    <location>
        <begin position="746"/>
        <end position="765"/>
    </location>
</feature>
<dbReference type="PANTHER" id="PTHR23319:SF4">
    <property type="entry name" value="GRAM DOMAIN CONTAINING 1B, ISOFORM E"/>
    <property type="match status" value="1"/>
</dbReference>
<evidence type="ECO:0000256" key="3">
    <source>
        <dbReference type="ARBA" id="ARBA00022692"/>
    </source>
</evidence>
<dbReference type="GO" id="GO:0005886">
    <property type="term" value="C:plasma membrane"/>
    <property type="evidence" value="ECO:0007669"/>
    <property type="project" value="TreeGrafter"/>
</dbReference>
<evidence type="ECO:0000256" key="1">
    <source>
        <dbReference type="ARBA" id="ARBA00004167"/>
    </source>
</evidence>
<organism evidence="9 10">
    <name type="scientific">Diversispora epigaea</name>
    <dbReference type="NCBI Taxonomy" id="1348612"/>
    <lineage>
        <taxon>Eukaryota</taxon>
        <taxon>Fungi</taxon>
        <taxon>Fungi incertae sedis</taxon>
        <taxon>Mucoromycota</taxon>
        <taxon>Glomeromycotina</taxon>
        <taxon>Glomeromycetes</taxon>
        <taxon>Diversisporales</taxon>
        <taxon>Diversisporaceae</taxon>
        <taxon>Diversispora</taxon>
    </lineage>
</organism>
<dbReference type="GO" id="GO:0005739">
    <property type="term" value="C:mitochondrion"/>
    <property type="evidence" value="ECO:0007669"/>
    <property type="project" value="TreeGrafter"/>
</dbReference>
<evidence type="ECO:0000256" key="5">
    <source>
        <dbReference type="ARBA" id="ARBA00023136"/>
    </source>
</evidence>
<dbReference type="GO" id="GO:0005789">
    <property type="term" value="C:endoplasmic reticulum membrane"/>
    <property type="evidence" value="ECO:0007669"/>
    <property type="project" value="TreeGrafter"/>
</dbReference>
<dbReference type="GO" id="GO:0032541">
    <property type="term" value="C:cortical endoplasmic reticulum"/>
    <property type="evidence" value="ECO:0007669"/>
    <property type="project" value="TreeGrafter"/>
</dbReference>
<dbReference type="InterPro" id="IPR051482">
    <property type="entry name" value="Cholesterol_transport"/>
</dbReference>
<feature type="compositionally biased region" description="Polar residues" evidence="6">
    <location>
        <begin position="1"/>
        <end position="27"/>
    </location>
</feature>
<sequence>MLSVAANSLSSLPSTIRDSFSRNNSDNEQSKEISGEENKSDSSNDSNGNSPPSSLKVSSVAPPFVEGSQQNLNVDGSLKAWQAGPKPPTTNIDTTTITATSSGSPTSLKIENFDFKDDQIETPTVEDYSPQIPIVNNTSDNTTYKPTQSSQQSKENIPGRRPFKLPTPRNSGKTKLKKKRSESSVADEIPFIDSPGLSGLSPASPKKNAEFHTLFRSVPEDDYLINDYGCALQKEILVQGRLYVSTNYVCFNANIFGWVTNLVIAFSDIVSIEKRMTAFVIPNAILVSTLHAKHFFASFMARDNSYELLQTLWRRTHPTLSIPTEPEFNKNNNENSDTSVETSAESNGEGKSTSGRHKKIGLHNLKSDTKKLGKGSTSSDEKDIREKNIKEKDIREKDQKKLDQLELKIHLSPKKSEFYDHLKPKSQKGHRPRSKSVETEIQSPILDIAPISDFPTSESNSTSNHSISSRTQPRKTNIKKRRYPTHCACLKHYDNVSLDTTFKGTVEQLYNLIFVSDFCENYVTNNEKCLDVKFGEWNIVDGKLIRNSSYIKPLNNSIGPRSTKCCIMDETLHKDFDNYVVNLSTTTTPDVPSGNSFSVKTRTCFMWAGPNETRIITTCAVEWSKSSWLKGPIEKACIEGQSSYWKNLSLASKKHIATHPSKFQGESGSSPVRGEIDLLDEKVPLMKERTRSAALPLDTTTLDQDEPTIEKQNANIWNAVFEIPNVLFSILTPMMQNISIPSTNTIIILAMLFMMISNFYNWLLLRDIGQRLDNAAIGDLPSYGGRNEFLHYDDLIESEGEVLWKWLAEKSRKDAGGDVNHSEDELSSPKCQVDGSLSSFNCGGGSDGSSKTRESEPIPVQRLHEQIGDLHKLLQAAEGHVKKLVDVTEFESAYYPDREKKQKKHST</sequence>
<evidence type="ECO:0000256" key="4">
    <source>
        <dbReference type="ARBA" id="ARBA00022989"/>
    </source>
</evidence>
<dbReference type="AlphaFoldDB" id="A0A397JLE3"/>
<dbReference type="Gene3D" id="2.30.29.30">
    <property type="entry name" value="Pleckstrin-homology domain (PH domain)/Phosphotyrosine-binding domain (PTB)"/>
    <property type="match status" value="1"/>
</dbReference>
<evidence type="ECO:0000256" key="6">
    <source>
        <dbReference type="SAM" id="MobiDB-lite"/>
    </source>
</evidence>
<dbReference type="Pfam" id="PF16016">
    <property type="entry name" value="VASt"/>
    <property type="match status" value="1"/>
</dbReference>
<protein>
    <recommendedName>
        <fullName evidence="8">VASt domain-containing protein</fullName>
    </recommendedName>
</protein>
<feature type="compositionally biased region" description="Low complexity" evidence="6">
    <location>
        <begin position="456"/>
        <end position="469"/>
    </location>
</feature>
<feature type="region of interest" description="Disordered" evidence="6">
    <location>
        <begin position="1"/>
        <end position="105"/>
    </location>
</feature>
<dbReference type="PANTHER" id="PTHR23319">
    <property type="entry name" value="GRAM DOMAIN CONTAINING 1B, ISOFORM E"/>
    <property type="match status" value="1"/>
</dbReference>
<feature type="region of interest" description="Disordered" evidence="6">
    <location>
        <begin position="320"/>
        <end position="396"/>
    </location>
</feature>
<dbReference type="GO" id="GO:0140268">
    <property type="term" value="C:endoplasmic reticulum-plasma membrane contact site"/>
    <property type="evidence" value="ECO:0007669"/>
    <property type="project" value="TreeGrafter"/>
</dbReference>
<proteinExistence type="inferred from homology"/>
<dbReference type="SMART" id="SM00568">
    <property type="entry name" value="GRAM"/>
    <property type="match status" value="1"/>
</dbReference>
<dbReference type="OrthoDB" id="2162691at2759"/>
<dbReference type="InterPro" id="IPR031968">
    <property type="entry name" value="VASt"/>
</dbReference>
<dbReference type="CDD" id="cd13220">
    <property type="entry name" value="PH-GRAM_GRAMDC"/>
    <property type="match status" value="1"/>
</dbReference>
<evidence type="ECO:0000313" key="9">
    <source>
        <dbReference type="EMBL" id="RHZ86796.1"/>
    </source>
</evidence>
<feature type="compositionally biased region" description="Low complexity" evidence="6">
    <location>
        <begin position="89"/>
        <end position="105"/>
    </location>
</feature>
<comment type="caution">
    <text evidence="9">The sequence shown here is derived from an EMBL/GenBank/DDBJ whole genome shotgun (WGS) entry which is preliminary data.</text>
</comment>
<feature type="domain" description="VASt" evidence="8">
    <location>
        <begin position="492"/>
        <end position="660"/>
    </location>
</feature>
<dbReference type="GO" id="GO:0120015">
    <property type="term" value="F:sterol transfer activity"/>
    <property type="evidence" value="ECO:0007669"/>
    <property type="project" value="TreeGrafter"/>
</dbReference>
<dbReference type="GO" id="GO:0032366">
    <property type="term" value="P:intracellular sterol transport"/>
    <property type="evidence" value="ECO:0007669"/>
    <property type="project" value="TreeGrafter"/>
</dbReference>
<feature type="compositionally biased region" description="Basic residues" evidence="6">
    <location>
        <begin position="424"/>
        <end position="434"/>
    </location>
</feature>
<feature type="compositionally biased region" description="Polar residues" evidence="6">
    <location>
        <begin position="134"/>
        <end position="155"/>
    </location>
</feature>
<comment type="subcellular location">
    <subcellularLocation>
        <location evidence="1">Membrane</location>
        <topology evidence="1">Single-pass membrane protein</topology>
    </subcellularLocation>
</comment>
<dbReference type="InterPro" id="IPR004182">
    <property type="entry name" value="GRAM"/>
</dbReference>
<evidence type="ECO:0000256" key="2">
    <source>
        <dbReference type="ARBA" id="ARBA00006582"/>
    </source>
</evidence>
<feature type="region of interest" description="Disordered" evidence="6">
    <location>
        <begin position="416"/>
        <end position="478"/>
    </location>
</feature>
<keyword evidence="10" id="KW-1185">Reference proteome</keyword>
<dbReference type="Pfam" id="PF02893">
    <property type="entry name" value="GRAM"/>
    <property type="match status" value="1"/>
</dbReference>
<dbReference type="Proteomes" id="UP000266861">
    <property type="component" value="Unassembled WGS sequence"/>
</dbReference>
<feature type="compositionally biased region" description="Polar residues" evidence="6">
    <location>
        <begin position="329"/>
        <end position="353"/>
    </location>
</feature>
<evidence type="ECO:0000313" key="10">
    <source>
        <dbReference type="Proteomes" id="UP000266861"/>
    </source>
</evidence>
<keyword evidence="3 7" id="KW-0812">Transmembrane</keyword>
<comment type="similarity">
    <text evidence="2">Belongs to the YSP2 family.</text>
</comment>
<gene>
    <name evidence="9" type="ORF">Glove_46g177</name>
</gene>
<dbReference type="InterPro" id="IPR011993">
    <property type="entry name" value="PH-like_dom_sf"/>
</dbReference>
<evidence type="ECO:0000256" key="7">
    <source>
        <dbReference type="SAM" id="Phobius"/>
    </source>
</evidence>
<feature type="compositionally biased region" description="Basic and acidic residues" evidence="6">
    <location>
        <begin position="28"/>
        <end position="42"/>
    </location>
</feature>
<feature type="compositionally biased region" description="Basic and acidic residues" evidence="6">
    <location>
        <begin position="379"/>
        <end position="396"/>
    </location>
</feature>
<dbReference type="EMBL" id="PQFF01000043">
    <property type="protein sequence ID" value="RHZ86796.1"/>
    <property type="molecule type" value="Genomic_DNA"/>
</dbReference>
<feature type="compositionally biased region" description="Low complexity" evidence="6">
    <location>
        <begin position="43"/>
        <end position="54"/>
    </location>
</feature>
<dbReference type="PROSITE" id="PS51778">
    <property type="entry name" value="VAST"/>
    <property type="match status" value="1"/>
</dbReference>
<keyword evidence="4 7" id="KW-1133">Transmembrane helix</keyword>